<dbReference type="KEGG" id="wch:wcw_1664"/>
<dbReference type="EMBL" id="CP001928">
    <property type="protein sequence ID" value="ADI39008.1"/>
    <property type="molecule type" value="Genomic_DNA"/>
</dbReference>
<protein>
    <recommendedName>
        <fullName evidence="4">Secreted protein</fullName>
    </recommendedName>
</protein>
<gene>
    <name evidence="2" type="ordered locus">wcw_1664</name>
</gene>
<proteinExistence type="predicted"/>
<sequence>MVSYLFKAGLILLMSVAALGVAAVYDAGDSDLEKGKEHKWDDKAGWNKTDEPLAVEIDIEKDSLDLTDKEDLESGVLEIAILGSEDFDVNHIDPSSLSIGNVDGAEKFMVFDQNNDGIEDLVAGFSISDLNLKEGVQELTLKGKTKDGKMFKGRDQITVTKAY</sequence>
<evidence type="ECO:0000313" key="2">
    <source>
        <dbReference type="EMBL" id="ADI39008.1"/>
    </source>
</evidence>
<dbReference type="AlphaFoldDB" id="D6YSG3"/>
<dbReference type="RefSeq" id="WP_013182714.1">
    <property type="nucleotide sequence ID" value="NC_014225.1"/>
</dbReference>
<feature type="chain" id="PRO_5003091380" description="Secreted protein" evidence="1">
    <location>
        <begin position="23"/>
        <end position="163"/>
    </location>
</feature>
<organism evidence="2 3">
    <name type="scientific">Waddlia chondrophila (strain ATCC VR-1470 / WSU 86-1044)</name>
    <dbReference type="NCBI Taxonomy" id="716544"/>
    <lineage>
        <taxon>Bacteria</taxon>
        <taxon>Pseudomonadati</taxon>
        <taxon>Chlamydiota</taxon>
        <taxon>Chlamydiia</taxon>
        <taxon>Parachlamydiales</taxon>
        <taxon>Waddliaceae</taxon>
        <taxon>Waddlia</taxon>
    </lineage>
</organism>
<dbReference type="HOGENOM" id="CLU_1626395_0_0_0"/>
<evidence type="ECO:0008006" key="4">
    <source>
        <dbReference type="Google" id="ProtNLM"/>
    </source>
</evidence>
<keyword evidence="3" id="KW-1185">Reference proteome</keyword>
<name>D6YSG3_WADCW</name>
<evidence type="ECO:0000313" key="3">
    <source>
        <dbReference type="Proteomes" id="UP000001505"/>
    </source>
</evidence>
<dbReference type="Proteomes" id="UP000001505">
    <property type="component" value="Chromosome"/>
</dbReference>
<evidence type="ECO:0000256" key="1">
    <source>
        <dbReference type="SAM" id="SignalP"/>
    </source>
</evidence>
<feature type="signal peptide" evidence="1">
    <location>
        <begin position="1"/>
        <end position="22"/>
    </location>
</feature>
<reference evidence="2 3" key="1">
    <citation type="journal article" date="2010" name="PLoS ONE">
        <title>The Waddlia genome: a window into chlamydial biology.</title>
        <authorList>
            <person name="Bertelli C."/>
            <person name="Collyn F."/>
            <person name="Croxatto A."/>
            <person name="Ruckert C."/>
            <person name="Polkinghorne A."/>
            <person name="Kebbi-Beghdadi C."/>
            <person name="Goesmann A."/>
            <person name="Vaughan L."/>
            <person name="Greub G."/>
        </authorList>
    </citation>
    <scope>NUCLEOTIDE SEQUENCE [LARGE SCALE GENOMIC DNA]</scope>
    <source>
        <strain evidence="3">ATCC VR-1470 / WSU 86-1044</strain>
    </source>
</reference>
<dbReference type="STRING" id="716544.wcw_1664"/>
<keyword evidence="1" id="KW-0732">Signal</keyword>
<accession>D6YSG3</accession>